<dbReference type="RefSeq" id="WP_055334809.1">
    <property type="nucleotide sequence ID" value="NZ_CDNF01000003.1"/>
</dbReference>
<sequence length="93" mass="11042">MLNSLSKNQYVKITDSDKINEVVEYGVVINANEDNYDIMSIGFENKNGNFLEYPPDVEKLVQSYKIEDANFNEVKKNEIRRKMNIWMENHYKM</sequence>
<gene>
    <name evidence="1" type="ORF">R28058_03191</name>
</gene>
<accession>A0A0C7Q0N6</accession>
<proteinExistence type="predicted"/>
<dbReference type="Proteomes" id="UP000049127">
    <property type="component" value="Unassembled WGS sequence"/>
</dbReference>
<protein>
    <submittedName>
        <fullName evidence="1">Uncharacterized protein</fullName>
    </submittedName>
</protein>
<evidence type="ECO:0000313" key="1">
    <source>
        <dbReference type="EMBL" id="CEQ02586.1"/>
    </source>
</evidence>
<organism evidence="1 2">
    <name type="scientific">Paraclostridium sordellii</name>
    <name type="common">Clostridium sordellii</name>
    <dbReference type="NCBI Taxonomy" id="1505"/>
    <lineage>
        <taxon>Bacteria</taxon>
        <taxon>Bacillati</taxon>
        <taxon>Bacillota</taxon>
        <taxon>Clostridia</taxon>
        <taxon>Peptostreptococcales</taxon>
        <taxon>Peptostreptococcaceae</taxon>
        <taxon>Paraclostridium</taxon>
    </lineage>
</organism>
<name>A0A0C7Q0N6_PARSO</name>
<dbReference type="AlphaFoldDB" id="A0A0C7Q0N6"/>
<reference evidence="2" key="1">
    <citation type="submission" date="2015-01" db="EMBL/GenBank/DDBJ databases">
        <authorList>
            <person name="Aslett M.A."/>
            <person name="De Silva N."/>
        </authorList>
    </citation>
    <scope>NUCLEOTIDE SEQUENCE [LARGE SCALE GENOMIC DNA]</scope>
    <source>
        <strain evidence="2">R28058</strain>
    </source>
</reference>
<evidence type="ECO:0000313" key="2">
    <source>
        <dbReference type="Proteomes" id="UP000049127"/>
    </source>
</evidence>
<dbReference type="EMBL" id="CEKZ01000003">
    <property type="protein sequence ID" value="CEQ02586.1"/>
    <property type="molecule type" value="Genomic_DNA"/>
</dbReference>